<evidence type="ECO:0000313" key="1">
    <source>
        <dbReference type="EMBL" id="CAB4943696.1"/>
    </source>
</evidence>
<dbReference type="EMBL" id="CAFBNE010000026">
    <property type="protein sequence ID" value="CAB4943696.1"/>
    <property type="molecule type" value="Genomic_DNA"/>
</dbReference>
<proteinExistence type="predicted"/>
<name>A0A6J7JK34_9ZZZZ</name>
<accession>A0A6J7JK34</accession>
<sequence>MAITLPDVTSRFRCAHCGNLTRFDVVRTTRVSEFWHLAISGEPVIEESVVLEESVEQVQCRWCSATDRVEIVPRPEFGGPAQEAAGDGGP</sequence>
<reference evidence="1" key="1">
    <citation type="submission" date="2020-05" db="EMBL/GenBank/DDBJ databases">
        <authorList>
            <person name="Chiriac C."/>
            <person name="Salcher M."/>
            <person name="Ghai R."/>
            <person name="Kavagutti S V."/>
        </authorList>
    </citation>
    <scope>NUCLEOTIDE SEQUENCE</scope>
</reference>
<protein>
    <submittedName>
        <fullName evidence="1">Unannotated protein</fullName>
    </submittedName>
</protein>
<gene>
    <name evidence="1" type="ORF">UFOPK3772_01092</name>
</gene>
<dbReference type="AlphaFoldDB" id="A0A6J7JK34"/>
<organism evidence="1">
    <name type="scientific">freshwater metagenome</name>
    <dbReference type="NCBI Taxonomy" id="449393"/>
    <lineage>
        <taxon>unclassified sequences</taxon>
        <taxon>metagenomes</taxon>
        <taxon>ecological metagenomes</taxon>
    </lineage>
</organism>